<dbReference type="Proteomes" id="UP000326903">
    <property type="component" value="Unassembled WGS sequence"/>
</dbReference>
<gene>
    <name evidence="22" type="ORF">FW778_19585</name>
</gene>
<dbReference type="InterPro" id="IPR039866">
    <property type="entry name" value="CPQ"/>
</dbReference>
<keyword evidence="13" id="KW-0862">Zinc</keyword>
<dbReference type="PANTHER" id="PTHR12053:SF3">
    <property type="entry name" value="CARBOXYPEPTIDASE Q"/>
    <property type="match status" value="1"/>
</dbReference>
<evidence type="ECO:0000256" key="16">
    <source>
        <dbReference type="ARBA" id="ARBA00023145"/>
    </source>
</evidence>
<evidence type="ECO:0000256" key="20">
    <source>
        <dbReference type="ARBA" id="ARBA00033328"/>
    </source>
</evidence>
<dbReference type="InterPro" id="IPR007484">
    <property type="entry name" value="Peptidase_M28"/>
</dbReference>
<dbReference type="PANTHER" id="PTHR12053">
    <property type="entry name" value="PROTEASE FAMILY M28 PLASMA GLUTAMATE CARBOXYPEPTIDASE-RELATED"/>
    <property type="match status" value="1"/>
</dbReference>
<keyword evidence="14" id="KW-0333">Golgi apparatus</keyword>
<comment type="subunit">
    <text evidence="19">Homodimer. The monomeric form is inactive while the homodimer is active.</text>
</comment>
<dbReference type="GO" id="GO:0046872">
    <property type="term" value="F:metal ion binding"/>
    <property type="evidence" value="ECO:0007669"/>
    <property type="project" value="UniProtKB-KW"/>
</dbReference>
<evidence type="ECO:0000256" key="2">
    <source>
        <dbReference type="ARBA" id="ARBA00004371"/>
    </source>
</evidence>
<dbReference type="AlphaFoldDB" id="A0A5J5ICZ6"/>
<dbReference type="Gene3D" id="3.40.630.10">
    <property type="entry name" value="Zn peptidases"/>
    <property type="match status" value="1"/>
</dbReference>
<evidence type="ECO:0000256" key="5">
    <source>
        <dbReference type="ARBA" id="ARBA00014116"/>
    </source>
</evidence>
<evidence type="ECO:0000259" key="21">
    <source>
        <dbReference type="Pfam" id="PF04389"/>
    </source>
</evidence>
<proteinExistence type="predicted"/>
<name>A0A5J5ICZ6_9BACT</name>
<dbReference type="GO" id="GO:0006508">
    <property type="term" value="P:proteolysis"/>
    <property type="evidence" value="ECO:0007669"/>
    <property type="project" value="UniProtKB-KW"/>
</dbReference>
<dbReference type="GO" id="GO:0005576">
    <property type="term" value="C:extracellular region"/>
    <property type="evidence" value="ECO:0007669"/>
    <property type="project" value="UniProtKB-SubCell"/>
</dbReference>
<keyword evidence="23" id="KW-1185">Reference proteome</keyword>
<dbReference type="GO" id="GO:0004180">
    <property type="term" value="F:carboxypeptidase activity"/>
    <property type="evidence" value="ECO:0007669"/>
    <property type="project" value="UniProtKB-KW"/>
</dbReference>
<protein>
    <recommendedName>
        <fullName evidence="5">Carboxypeptidase Q</fullName>
    </recommendedName>
    <alternativeName>
        <fullName evidence="20">Plasma glutamate carboxypeptidase</fullName>
    </alternativeName>
</protein>
<evidence type="ECO:0000256" key="1">
    <source>
        <dbReference type="ARBA" id="ARBA00004240"/>
    </source>
</evidence>
<evidence type="ECO:0000256" key="15">
    <source>
        <dbReference type="ARBA" id="ARBA00023049"/>
    </source>
</evidence>
<keyword evidence="12" id="KW-0256">Endoplasmic reticulum</keyword>
<dbReference type="EMBL" id="VYQF01000009">
    <property type="protein sequence ID" value="KAA9036150.1"/>
    <property type="molecule type" value="Genomic_DNA"/>
</dbReference>
<keyword evidence="17" id="KW-0325">Glycoprotein</keyword>
<evidence type="ECO:0000313" key="23">
    <source>
        <dbReference type="Proteomes" id="UP000326903"/>
    </source>
</evidence>
<organism evidence="22 23">
    <name type="scientific">Ginsengibacter hankyongi</name>
    <dbReference type="NCBI Taxonomy" id="2607284"/>
    <lineage>
        <taxon>Bacteria</taxon>
        <taxon>Pseudomonadati</taxon>
        <taxon>Bacteroidota</taxon>
        <taxon>Chitinophagia</taxon>
        <taxon>Chitinophagales</taxon>
        <taxon>Chitinophagaceae</taxon>
        <taxon>Ginsengibacter</taxon>
    </lineage>
</organism>
<keyword evidence="18" id="KW-0458">Lysosome</keyword>
<evidence type="ECO:0000256" key="19">
    <source>
        <dbReference type="ARBA" id="ARBA00025833"/>
    </source>
</evidence>
<dbReference type="GO" id="GO:0070573">
    <property type="term" value="F:metallodipeptidase activity"/>
    <property type="evidence" value="ECO:0007669"/>
    <property type="project" value="InterPro"/>
</dbReference>
<keyword evidence="11 22" id="KW-0378">Hydrolase</keyword>
<keyword evidence="9" id="KW-0479">Metal-binding</keyword>
<keyword evidence="8" id="KW-0645">Protease</keyword>
<keyword evidence="15" id="KW-0482">Metalloprotease</keyword>
<evidence type="ECO:0000256" key="8">
    <source>
        <dbReference type="ARBA" id="ARBA00022670"/>
    </source>
</evidence>
<evidence type="ECO:0000256" key="9">
    <source>
        <dbReference type="ARBA" id="ARBA00022723"/>
    </source>
</evidence>
<comment type="caution">
    <text evidence="22">The sequence shown here is derived from an EMBL/GenBank/DDBJ whole genome shotgun (WGS) entry which is preliminary data.</text>
</comment>
<dbReference type="SUPFAM" id="SSF53187">
    <property type="entry name" value="Zn-dependent exopeptidases"/>
    <property type="match status" value="1"/>
</dbReference>
<evidence type="ECO:0000256" key="7">
    <source>
        <dbReference type="ARBA" id="ARBA00022645"/>
    </source>
</evidence>
<evidence type="ECO:0000256" key="10">
    <source>
        <dbReference type="ARBA" id="ARBA00022729"/>
    </source>
</evidence>
<keyword evidence="7" id="KW-0121">Carboxypeptidase</keyword>
<evidence type="ECO:0000256" key="14">
    <source>
        <dbReference type="ARBA" id="ARBA00023034"/>
    </source>
</evidence>
<reference evidence="22 23" key="1">
    <citation type="submission" date="2019-09" db="EMBL/GenBank/DDBJ databases">
        <title>Draft genome sequence of Ginsengibacter sp. BR5-29.</title>
        <authorList>
            <person name="Im W.-T."/>
        </authorList>
    </citation>
    <scope>NUCLEOTIDE SEQUENCE [LARGE SCALE GENOMIC DNA]</scope>
    <source>
        <strain evidence="22 23">BR5-29</strain>
    </source>
</reference>
<evidence type="ECO:0000313" key="22">
    <source>
        <dbReference type="EMBL" id="KAA9036150.1"/>
    </source>
</evidence>
<evidence type="ECO:0000256" key="13">
    <source>
        <dbReference type="ARBA" id="ARBA00022833"/>
    </source>
</evidence>
<sequence length="494" mass="54638">MTKIRNEGLKNSKVMDIAFHLTELSGPRVTNSPGFMRAANYAKNQLTQWGLVDSKLDAWGDFGKGWELKKSYVAITSPWYRPLIAYPKTWSAGTNGLQSGEVLLISAKDSAELDAYRGKLKGKVLIIDNLINFQQSTQPVGGRYTDEELQKMSEVTEAEDTAAMRRRRERYKDQNIVPREVLTRLKKMAEKEGAIALLSSGTEDHGGTILVLQAGPHKISDPANFLDIAIGLEDYNMIIRILKNNTPVKMDVDVKAKFQTADSRGYNVIAEIPGTDKNLKDQVVMLGAHLDSWPAAVGATDDAAGSCVMMEAIRILKAIGIQPKRTIRIALWSGEEEGLLGSGAYVKKTFGDPVTMKLLPAHDKFSVYFNLDNGTGKIRGIHLQGNEAARKIFEQWFAPFNDLGAKTITIRNTGSTDHISFDVVGLPAFQFIQDPLVSQHSNMDSYDHLMSDDLKQAATIVAAFVYDAAMRDQNFPRKPLPKPLSLDPITGSHR</sequence>
<comment type="subcellular location">
    <subcellularLocation>
        <location evidence="1">Endoplasmic reticulum</location>
    </subcellularLocation>
    <subcellularLocation>
        <location evidence="3">Golgi apparatus</location>
    </subcellularLocation>
    <subcellularLocation>
        <location evidence="2">Lysosome</location>
    </subcellularLocation>
    <subcellularLocation>
        <location evidence="4">Secreted</location>
    </subcellularLocation>
</comment>
<evidence type="ECO:0000256" key="18">
    <source>
        <dbReference type="ARBA" id="ARBA00023228"/>
    </source>
</evidence>
<evidence type="ECO:0000256" key="3">
    <source>
        <dbReference type="ARBA" id="ARBA00004555"/>
    </source>
</evidence>
<keyword evidence="16" id="KW-0865">Zymogen</keyword>
<keyword evidence="10" id="KW-0732">Signal</keyword>
<evidence type="ECO:0000256" key="4">
    <source>
        <dbReference type="ARBA" id="ARBA00004613"/>
    </source>
</evidence>
<accession>A0A5J5ICZ6</accession>
<feature type="domain" description="Peptidase M28" evidence="21">
    <location>
        <begin position="267"/>
        <end position="465"/>
    </location>
</feature>
<dbReference type="Pfam" id="PF04389">
    <property type="entry name" value="Peptidase_M28"/>
    <property type="match status" value="1"/>
</dbReference>
<dbReference type="GO" id="GO:0005764">
    <property type="term" value="C:lysosome"/>
    <property type="evidence" value="ECO:0007669"/>
    <property type="project" value="UniProtKB-SubCell"/>
</dbReference>
<evidence type="ECO:0000256" key="12">
    <source>
        <dbReference type="ARBA" id="ARBA00022824"/>
    </source>
</evidence>
<evidence type="ECO:0000256" key="6">
    <source>
        <dbReference type="ARBA" id="ARBA00022525"/>
    </source>
</evidence>
<keyword evidence="6" id="KW-0964">Secreted</keyword>
<evidence type="ECO:0000256" key="11">
    <source>
        <dbReference type="ARBA" id="ARBA00022801"/>
    </source>
</evidence>
<evidence type="ECO:0000256" key="17">
    <source>
        <dbReference type="ARBA" id="ARBA00023180"/>
    </source>
</evidence>